<organism evidence="1 2">
    <name type="scientific">Panagrolaimus sp. JU765</name>
    <dbReference type="NCBI Taxonomy" id="591449"/>
    <lineage>
        <taxon>Eukaryota</taxon>
        <taxon>Metazoa</taxon>
        <taxon>Ecdysozoa</taxon>
        <taxon>Nematoda</taxon>
        <taxon>Chromadorea</taxon>
        <taxon>Rhabditida</taxon>
        <taxon>Tylenchina</taxon>
        <taxon>Panagrolaimomorpha</taxon>
        <taxon>Panagrolaimoidea</taxon>
        <taxon>Panagrolaimidae</taxon>
        <taxon>Panagrolaimus</taxon>
    </lineage>
</organism>
<dbReference type="Proteomes" id="UP000887576">
    <property type="component" value="Unplaced"/>
</dbReference>
<accession>A0AC34R450</accession>
<protein>
    <submittedName>
        <fullName evidence="2">Protein kinase domain-containing protein</fullName>
    </submittedName>
</protein>
<proteinExistence type="predicted"/>
<sequence length="369" mass="42074">MFSNVYRGEIDEPDRLPGDPKKIAVKKTFIKGDVKKQPMMESRILKVLHRYRHKNVMQLLYTFTNEHDEVACIGLIFEYMPSTLHNYIRNWPKLIENRPDMVEVKLLCWQIFRGLRHLADNNVIHRDLKPQNILVNPENGLLKIGDFGSSKIYRPGEPNHPYHVTRYYRAPELLLRAALYGPEIGKAALYGPEIDLWSTGCILGEMLKGRVLLPGSSTVNQFHQIVAVLGKPTLEDCEAMRTKDPAELNEASTQKYCEMAPKTAVEGFRRLLPKVPSEACDILAQIMTYKPKNREACDILAQIMTYKPKNRLGGQAALGHKFFAQLFEDGVRRFNGKPITVVTKTDLESALKHEIEDHSHTADSSEEHA</sequence>
<dbReference type="WBParaSite" id="JU765_v2.g3329.t2">
    <property type="protein sequence ID" value="JU765_v2.g3329.t2"/>
    <property type="gene ID" value="JU765_v2.g3329"/>
</dbReference>
<evidence type="ECO:0000313" key="2">
    <source>
        <dbReference type="WBParaSite" id="JU765_v2.g3329.t2"/>
    </source>
</evidence>
<name>A0AC34R450_9BILA</name>
<evidence type="ECO:0000313" key="1">
    <source>
        <dbReference type="Proteomes" id="UP000887576"/>
    </source>
</evidence>
<reference evidence="2" key="1">
    <citation type="submission" date="2022-11" db="UniProtKB">
        <authorList>
            <consortium name="WormBaseParasite"/>
        </authorList>
    </citation>
    <scope>IDENTIFICATION</scope>
</reference>